<dbReference type="GO" id="GO:0006879">
    <property type="term" value="P:intracellular iron ion homeostasis"/>
    <property type="evidence" value="ECO:0007669"/>
    <property type="project" value="UniProtKB-KW"/>
</dbReference>
<dbReference type="Gene3D" id="1.20.1260.10">
    <property type="match status" value="2"/>
</dbReference>
<dbReference type="PANTHER" id="PTHR30295:SF0">
    <property type="entry name" value="BACTERIOFERRITIN"/>
    <property type="match status" value="1"/>
</dbReference>
<name>C0EHX3_9FIRM</name>
<accession>C0EHX3</accession>
<dbReference type="GO" id="GO:0004322">
    <property type="term" value="F:ferroxidase activity"/>
    <property type="evidence" value="ECO:0007669"/>
    <property type="project" value="TreeGrafter"/>
</dbReference>
<dbReference type="CDD" id="cd07908">
    <property type="entry name" value="Mn_catalase_like"/>
    <property type="match status" value="1"/>
</dbReference>
<organism evidence="4 5">
    <name type="scientific">[Clostridium] methylpentosum DSM 5476</name>
    <dbReference type="NCBI Taxonomy" id="537013"/>
    <lineage>
        <taxon>Bacteria</taxon>
        <taxon>Bacillati</taxon>
        <taxon>Bacillota</taxon>
        <taxon>Clostridia</taxon>
        <taxon>Eubacteriales</taxon>
        <taxon>Oscillospiraceae</taxon>
        <taxon>Oscillospiraceae incertae sedis</taxon>
    </lineage>
</organism>
<keyword evidence="2" id="KW-0408">Iron</keyword>
<dbReference type="InterPro" id="IPR009078">
    <property type="entry name" value="Ferritin-like_SF"/>
</dbReference>
<evidence type="ECO:0000256" key="2">
    <source>
        <dbReference type="ARBA" id="ARBA00023004"/>
    </source>
</evidence>
<dbReference type="GO" id="GO:0008199">
    <property type="term" value="F:ferric iron binding"/>
    <property type="evidence" value="ECO:0007669"/>
    <property type="project" value="InterPro"/>
</dbReference>
<evidence type="ECO:0000313" key="5">
    <source>
        <dbReference type="Proteomes" id="UP000003340"/>
    </source>
</evidence>
<dbReference type="eggNOG" id="COG3546">
    <property type="taxonomic scope" value="Bacteria"/>
</dbReference>
<proteinExistence type="predicted"/>
<dbReference type="GO" id="GO:0020037">
    <property type="term" value="F:heme binding"/>
    <property type="evidence" value="ECO:0007669"/>
    <property type="project" value="TreeGrafter"/>
</dbReference>
<dbReference type="EMBL" id="ACEC01000122">
    <property type="protein sequence ID" value="EEG28946.1"/>
    <property type="molecule type" value="Genomic_DNA"/>
</dbReference>
<dbReference type="HOGENOM" id="CLU_102478_1_1_9"/>
<dbReference type="SUPFAM" id="SSF47240">
    <property type="entry name" value="Ferritin-like"/>
    <property type="match status" value="1"/>
</dbReference>
<reference evidence="4 5" key="2">
    <citation type="submission" date="2009-02" db="EMBL/GenBank/DDBJ databases">
        <title>Draft genome sequence of Clostridium methylpentosum (DSM 5476).</title>
        <authorList>
            <person name="Sudarsanam P."/>
            <person name="Ley R."/>
            <person name="Guruge J."/>
            <person name="Turnbaugh P.J."/>
            <person name="Mahowald M."/>
            <person name="Liep D."/>
            <person name="Gordon J."/>
        </authorList>
    </citation>
    <scope>NUCLEOTIDE SEQUENCE [LARGE SCALE GENOMIC DNA]</scope>
    <source>
        <strain evidence="4 5">DSM 5476</strain>
    </source>
</reference>
<gene>
    <name evidence="4" type="primary">cotJC</name>
    <name evidence="4" type="ORF">CLOSTMETH_03469</name>
</gene>
<evidence type="ECO:0000256" key="1">
    <source>
        <dbReference type="ARBA" id="ARBA00022434"/>
    </source>
</evidence>
<dbReference type="InterPro" id="IPR012347">
    <property type="entry name" value="Ferritin-like"/>
</dbReference>
<dbReference type="PANTHER" id="PTHR30295">
    <property type="entry name" value="BACTERIOFERRITIN"/>
    <property type="match status" value="1"/>
</dbReference>
<evidence type="ECO:0000313" key="4">
    <source>
        <dbReference type="EMBL" id="EEG28946.1"/>
    </source>
</evidence>
<evidence type="ECO:0000259" key="3">
    <source>
        <dbReference type="Pfam" id="PF00210"/>
    </source>
</evidence>
<reference evidence="4 5" key="1">
    <citation type="submission" date="2009-01" db="EMBL/GenBank/DDBJ databases">
        <authorList>
            <person name="Fulton L."/>
            <person name="Clifton S."/>
            <person name="Fulton B."/>
            <person name="Xu J."/>
            <person name="Minx P."/>
            <person name="Pepin K.H."/>
            <person name="Johnson M."/>
            <person name="Bhonagiri V."/>
            <person name="Nash W.E."/>
            <person name="Mardis E.R."/>
            <person name="Wilson R.K."/>
        </authorList>
    </citation>
    <scope>NUCLEOTIDE SEQUENCE [LARGE SCALE GENOMIC DNA]</scope>
    <source>
        <strain evidence="4 5">DSM 5476</strain>
    </source>
</reference>
<dbReference type="Proteomes" id="UP000003340">
    <property type="component" value="Unassembled WGS sequence"/>
</dbReference>
<feature type="domain" description="Ferritin/DPS" evidence="3">
    <location>
        <begin position="40"/>
        <end position="170"/>
    </location>
</feature>
<dbReference type="GO" id="GO:0005829">
    <property type="term" value="C:cytosol"/>
    <property type="evidence" value="ECO:0007669"/>
    <property type="project" value="TreeGrafter"/>
</dbReference>
<keyword evidence="1" id="KW-0409">Iron storage</keyword>
<comment type="caution">
    <text evidence="4">The sequence shown here is derived from an EMBL/GenBank/DDBJ whole genome shotgun (WGS) entry which is preliminary data.</text>
</comment>
<protein>
    <submittedName>
        <fullName evidence="4">CotJC protein</fullName>
    </submittedName>
</protein>
<dbReference type="InterPro" id="IPR008331">
    <property type="entry name" value="Ferritin_DPS_dom"/>
</dbReference>
<dbReference type="AlphaFoldDB" id="C0EHX3"/>
<dbReference type="Pfam" id="PF00210">
    <property type="entry name" value="Ferritin"/>
    <property type="match status" value="1"/>
</dbReference>
<sequence>MTMDNKHQYTAPGPYPTIRCNGPNPRYAQLLTIDFASSKGELTAITEYVYQSWMLVPENASAARAMQSVAMVEMHHLDMLGTLIAMLGGNPKYRSVSSQNIRTVWTGSMPPYCRTVRDAMKNNIRAEEEAIATYERHASVIRDPAVVAVLNRIIQDEKVHIKVFRSYLEQA</sequence>
<keyword evidence="5" id="KW-1185">Reference proteome</keyword>
<dbReference type="STRING" id="537013.CLOSTMETH_03469"/>